<reference evidence="4 5" key="1">
    <citation type="journal article" date="2012" name="Front. Microbiol.">
        <title>Complete genome of Ignavibacterium album, a metabolically versatile, flagellated, facultative anaerobe from the phylum Chlorobi.</title>
        <authorList>
            <person name="Liu Z."/>
            <person name="Frigaard N.-U."/>
            <person name="Vogl K."/>
            <person name="Iino T."/>
            <person name="Ohkuma M."/>
            <person name="Overmann J."/>
            <person name="Bryant D.A."/>
        </authorList>
    </citation>
    <scope>NUCLEOTIDE SEQUENCE [LARGE SCALE GENOMIC DNA]</scope>
    <source>
        <strain evidence="5">DSM 19864 / JCM 16511 / NBRC 101810 / Mat9-16</strain>
    </source>
</reference>
<dbReference type="InterPro" id="IPR014189">
    <property type="entry name" value="Quinone_OxRdtase_PIG3"/>
</dbReference>
<dbReference type="eggNOG" id="COG0604">
    <property type="taxonomic scope" value="Bacteria"/>
</dbReference>
<dbReference type="KEGG" id="ial:IALB_3060"/>
<proteinExistence type="predicted"/>
<dbReference type="Proteomes" id="UP000007394">
    <property type="component" value="Chromosome"/>
</dbReference>
<evidence type="ECO:0000259" key="3">
    <source>
        <dbReference type="SMART" id="SM00829"/>
    </source>
</evidence>
<dbReference type="STRING" id="945713.IALB_3060"/>
<evidence type="ECO:0000313" key="4">
    <source>
        <dbReference type="EMBL" id="AFH50763.1"/>
    </source>
</evidence>
<sequence length="329" mass="36538">MVKMKAILFDEPCTADKLYIGEFPKPEVGEEEILVEVKATALNRADILQRLGKYPPPTGASPILGLEIAGVVVEKGSKVFKWKTGDKVFGLIPGGGYAQYAVIHEEMAMRIPDRLSFEEAAAIPEAFLTSYQSIVWLAELKAGEFILIHAGASGVGTASIQLAREIGAKIIITASAEKHFICKELGAEVLIDYKSQNFKDVVMNSTNNYGVDVIIDFIGANYFNDNVESLTRDGRLILLATLSGGKVNEFDVRQILTKRLKIIGSTLRSRSLEYQIKLTKDFYNFAYEKIASGRIKPVIDKVYDWTDVTEAHKRMEENKNIGKIVLRIN</sequence>
<dbReference type="Pfam" id="PF00107">
    <property type="entry name" value="ADH_zinc_N"/>
    <property type="match status" value="1"/>
</dbReference>
<dbReference type="InterPro" id="IPR013154">
    <property type="entry name" value="ADH-like_N"/>
</dbReference>
<evidence type="ECO:0000313" key="5">
    <source>
        <dbReference type="Proteomes" id="UP000007394"/>
    </source>
</evidence>
<protein>
    <submittedName>
        <fullName evidence="4">NADPH:quinone reductase-like protein</fullName>
    </submittedName>
</protein>
<dbReference type="Gene3D" id="3.90.180.10">
    <property type="entry name" value="Medium-chain alcohol dehydrogenases, catalytic domain"/>
    <property type="match status" value="1"/>
</dbReference>
<dbReference type="InterPro" id="IPR020843">
    <property type="entry name" value="ER"/>
</dbReference>
<dbReference type="PANTHER" id="PTHR48106">
    <property type="entry name" value="QUINONE OXIDOREDUCTASE PIG3-RELATED"/>
    <property type="match status" value="1"/>
</dbReference>
<dbReference type="NCBIfam" id="TIGR02824">
    <property type="entry name" value="quinone_pig3"/>
    <property type="match status" value="1"/>
</dbReference>
<keyword evidence="2" id="KW-0560">Oxidoreductase</keyword>
<dbReference type="EMBL" id="CP003418">
    <property type="protein sequence ID" value="AFH50763.1"/>
    <property type="molecule type" value="Genomic_DNA"/>
</dbReference>
<dbReference type="PANTHER" id="PTHR48106:SF18">
    <property type="entry name" value="QUINONE OXIDOREDUCTASE PIG3"/>
    <property type="match status" value="1"/>
</dbReference>
<dbReference type="PATRIC" id="fig|945713.3.peg.3081"/>
<dbReference type="InterPro" id="IPR013149">
    <property type="entry name" value="ADH-like_C"/>
</dbReference>
<dbReference type="InterPro" id="IPR036291">
    <property type="entry name" value="NAD(P)-bd_dom_sf"/>
</dbReference>
<dbReference type="SUPFAM" id="SSF50129">
    <property type="entry name" value="GroES-like"/>
    <property type="match status" value="1"/>
</dbReference>
<keyword evidence="1" id="KW-0521">NADP</keyword>
<dbReference type="AlphaFoldDB" id="I0AP56"/>
<gene>
    <name evidence="4" type="ordered locus">IALB_3060</name>
</gene>
<dbReference type="HOGENOM" id="CLU_026673_3_4_10"/>
<dbReference type="InterPro" id="IPR011032">
    <property type="entry name" value="GroES-like_sf"/>
</dbReference>
<dbReference type="CDD" id="cd05276">
    <property type="entry name" value="p53_inducible_oxidoreductase"/>
    <property type="match status" value="1"/>
</dbReference>
<dbReference type="GO" id="GO:0016651">
    <property type="term" value="F:oxidoreductase activity, acting on NAD(P)H"/>
    <property type="evidence" value="ECO:0007669"/>
    <property type="project" value="TreeGrafter"/>
</dbReference>
<evidence type="ECO:0000256" key="1">
    <source>
        <dbReference type="ARBA" id="ARBA00022857"/>
    </source>
</evidence>
<dbReference type="GO" id="GO:0070402">
    <property type="term" value="F:NADPH binding"/>
    <property type="evidence" value="ECO:0007669"/>
    <property type="project" value="TreeGrafter"/>
</dbReference>
<name>I0AP56_IGNAJ</name>
<dbReference type="SMART" id="SM00829">
    <property type="entry name" value="PKS_ER"/>
    <property type="match status" value="1"/>
</dbReference>
<evidence type="ECO:0000256" key="2">
    <source>
        <dbReference type="ARBA" id="ARBA00023002"/>
    </source>
</evidence>
<keyword evidence="5" id="KW-1185">Reference proteome</keyword>
<feature type="domain" description="Enoyl reductase (ER)" evidence="3">
    <location>
        <begin position="14"/>
        <end position="326"/>
    </location>
</feature>
<accession>I0AP56</accession>
<dbReference type="Pfam" id="PF08240">
    <property type="entry name" value="ADH_N"/>
    <property type="match status" value="1"/>
</dbReference>
<dbReference type="Gene3D" id="3.40.50.720">
    <property type="entry name" value="NAD(P)-binding Rossmann-like Domain"/>
    <property type="match status" value="1"/>
</dbReference>
<organism evidence="4 5">
    <name type="scientific">Ignavibacterium album (strain DSM 19864 / JCM 16511 / NBRC 101810 / Mat9-16)</name>
    <dbReference type="NCBI Taxonomy" id="945713"/>
    <lineage>
        <taxon>Bacteria</taxon>
        <taxon>Pseudomonadati</taxon>
        <taxon>Ignavibacteriota</taxon>
        <taxon>Ignavibacteria</taxon>
        <taxon>Ignavibacteriales</taxon>
        <taxon>Ignavibacteriaceae</taxon>
        <taxon>Ignavibacterium</taxon>
    </lineage>
</organism>
<dbReference type="SUPFAM" id="SSF51735">
    <property type="entry name" value="NAD(P)-binding Rossmann-fold domains"/>
    <property type="match status" value="1"/>
</dbReference>